<dbReference type="Pfam" id="PF00041">
    <property type="entry name" value="fn3"/>
    <property type="match status" value="3"/>
</dbReference>
<organism evidence="4">
    <name type="scientific">Petromyzon marinus</name>
    <name type="common">Sea lamprey</name>
    <dbReference type="NCBI Taxonomy" id="7757"/>
    <lineage>
        <taxon>Eukaryota</taxon>
        <taxon>Metazoa</taxon>
        <taxon>Chordata</taxon>
        <taxon>Craniata</taxon>
        <taxon>Vertebrata</taxon>
        <taxon>Cyclostomata</taxon>
        <taxon>Hyperoartia</taxon>
        <taxon>Petromyzontiformes</taxon>
        <taxon>Petromyzontidae</taxon>
        <taxon>Petromyzon</taxon>
    </lineage>
</organism>
<evidence type="ECO:0000259" key="3">
    <source>
        <dbReference type="PROSITE" id="PS50853"/>
    </source>
</evidence>
<dbReference type="InterPro" id="IPR013783">
    <property type="entry name" value="Ig-like_fold"/>
</dbReference>
<dbReference type="PANTHER" id="PTHR46708:SF2">
    <property type="entry name" value="FIBRONECTIN TYPE-III DOMAIN-CONTAINING PROTEIN"/>
    <property type="match status" value="1"/>
</dbReference>
<reference evidence="4" key="2">
    <citation type="submission" date="2025-09" db="UniProtKB">
        <authorList>
            <consortium name="Ensembl"/>
        </authorList>
    </citation>
    <scope>IDENTIFICATION</scope>
</reference>
<dbReference type="InterPro" id="IPR036116">
    <property type="entry name" value="FN3_sf"/>
</dbReference>
<dbReference type="FunFam" id="2.60.40.10:FF:000121">
    <property type="entry name" value="Collagen type XII alpha 1 chain"/>
    <property type="match status" value="1"/>
</dbReference>
<dbReference type="PROSITE" id="PS50853">
    <property type="entry name" value="FN3"/>
    <property type="match status" value="3"/>
</dbReference>
<dbReference type="OMA" id="IVCVTEH"/>
<dbReference type="STRING" id="7757.ENSPMAP00000001730"/>
<name>S4R949_PETMA</name>
<dbReference type="CDD" id="cd00063">
    <property type="entry name" value="FN3"/>
    <property type="match status" value="3"/>
</dbReference>
<dbReference type="SMART" id="SM00060">
    <property type="entry name" value="FN3"/>
    <property type="match status" value="3"/>
</dbReference>
<dbReference type="AlphaFoldDB" id="S4R949"/>
<keyword evidence="1" id="KW-0677">Repeat</keyword>
<dbReference type="PANTHER" id="PTHR46708">
    <property type="entry name" value="TENASCIN"/>
    <property type="match status" value="1"/>
</dbReference>
<protein>
    <recommendedName>
        <fullName evidence="3">Fibronectin type-III domain-containing protein</fullName>
    </recommendedName>
</protein>
<feature type="domain" description="Fibronectin type-III" evidence="3">
    <location>
        <begin position="141"/>
        <end position="228"/>
    </location>
</feature>
<dbReference type="InterPro" id="IPR050991">
    <property type="entry name" value="ECM_Regulatory_Proteins"/>
</dbReference>
<feature type="domain" description="Fibronectin type-III" evidence="3">
    <location>
        <begin position="230"/>
        <end position="317"/>
    </location>
</feature>
<evidence type="ECO:0000256" key="1">
    <source>
        <dbReference type="ARBA" id="ARBA00022737"/>
    </source>
</evidence>
<sequence length="317" mass="34706">QVTVGASIKDTLLDRLTPNTEYRIALYALYADQGSEPIPLQDTTLPLRGVRNLNFADVTHSSFRVSWELAEGSVLKYRVRYSHDNGAEPGEVEVEGSVTSSELTGLNSQTRYRVTVTAVYADGESPPLAGSETTLKVPPPRLLRFSEVTETTFRVTWVHGGKDVQLYRLAWRPVAGGATEEVILNGDENSKVLQNLQRGTLYEVSVTAIYPDESESSPLTGREQTPPRGAPRGLVTSDETSSSFLVRWEHAVGAVLQYRIVYEPVGGTRSPEAVLVGGRRNNVILQNLLPDTPYRVTVTSLYQAGEGGNLDGTARTR</sequence>
<reference evidence="4" key="1">
    <citation type="submission" date="2025-08" db="UniProtKB">
        <authorList>
            <consortium name="Ensembl"/>
        </authorList>
    </citation>
    <scope>IDENTIFICATION</scope>
</reference>
<evidence type="ECO:0000313" key="4">
    <source>
        <dbReference type="Ensembl" id="ENSPMAP00000001730.1"/>
    </source>
</evidence>
<feature type="region of interest" description="Disordered" evidence="2">
    <location>
        <begin position="212"/>
        <end position="237"/>
    </location>
</feature>
<dbReference type="InterPro" id="IPR003961">
    <property type="entry name" value="FN3_dom"/>
</dbReference>
<dbReference type="Gene3D" id="2.60.40.10">
    <property type="entry name" value="Immunoglobulins"/>
    <property type="match status" value="4"/>
</dbReference>
<proteinExistence type="predicted"/>
<feature type="domain" description="Fibronectin type-III" evidence="3">
    <location>
        <begin position="49"/>
        <end position="140"/>
    </location>
</feature>
<dbReference type="HOGENOM" id="CLU_878650_0_0_1"/>
<evidence type="ECO:0000256" key="2">
    <source>
        <dbReference type="SAM" id="MobiDB-lite"/>
    </source>
</evidence>
<dbReference type="GeneTree" id="ENSGT00940000154923"/>
<dbReference type="SUPFAM" id="SSF49265">
    <property type="entry name" value="Fibronectin type III"/>
    <property type="match status" value="2"/>
</dbReference>
<dbReference type="Ensembl" id="ENSPMAT00000001739.1">
    <property type="protein sequence ID" value="ENSPMAP00000001730.1"/>
    <property type="gene ID" value="ENSPMAG00000001572.1"/>
</dbReference>
<accession>S4R949</accession>
<dbReference type="FunFam" id="2.60.40.10:FF:000234">
    <property type="entry name" value="Collagen, type XII, alpha 1"/>
    <property type="match status" value="2"/>
</dbReference>